<reference evidence="1" key="1">
    <citation type="journal article" date="2023" name="Mol. Phylogenet. Evol.">
        <title>Genome-scale phylogeny and comparative genomics of the fungal order Sordariales.</title>
        <authorList>
            <person name="Hensen N."/>
            <person name="Bonometti L."/>
            <person name="Westerberg I."/>
            <person name="Brannstrom I.O."/>
            <person name="Guillou S."/>
            <person name="Cros-Aarteil S."/>
            <person name="Calhoun S."/>
            <person name="Haridas S."/>
            <person name="Kuo A."/>
            <person name="Mondo S."/>
            <person name="Pangilinan J."/>
            <person name="Riley R."/>
            <person name="LaButti K."/>
            <person name="Andreopoulos B."/>
            <person name="Lipzen A."/>
            <person name="Chen C."/>
            <person name="Yan M."/>
            <person name="Daum C."/>
            <person name="Ng V."/>
            <person name="Clum A."/>
            <person name="Steindorff A."/>
            <person name="Ohm R.A."/>
            <person name="Martin F."/>
            <person name="Silar P."/>
            <person name="Natvig D.O."/>
            <person name="Lalanne C."/>
            <person name="Gautier V."/>
            <person name="Ament-Velasquez S.L."/>
            <person name="Kruys A."/>
            <person name="Hutchinson M.I."/>
            <person name="Powell A.J."/>
            <person name="Barry K."/>
            <person name="Miller A.N."/>
            <person name="Grigoriev I.V."/>
            <person name="Debuchy R."/>
            <person name="Gladieux P."/>
            <person name="Hiltunen Thoren M."/>
            <person name="Johannesson H."/>
        </authorList>
    </citation>
    <scope>NUCLEOTIDE SEQUENCE</scope>
    <source>
        <strain evidence="1">CBS 333.67</strain>
    </source>
</reference>
<reference evidence="1" key="2">
    <citation type="submission" date="2023-06" db="EMBL/GenBank/DDBJ databases">
        <authorList>
            <consortium name="Lawrence Berkeley National Laboratory"/>
            <person name="Mondo S.J."/>
            <person name="Hensen N."/>
            <person name="Bonometti L."/>
            <person name="Westerberg I."/>
            <person name="Brannstrom I.O."/>
            <person name="Guillou S."/>
            <person name="Cros-Aarteil S."/>
            <person name="Calhoun S."/>
            <person name="Haridas S."/>
            <person name="Kuo A."/>
            <person name="Pangilinan J."/>
            <person name="Riley R."/>
            <person name="Labutti K."/>
            <person name="Andreopoulos B."/>
            <person name="Lipzen A."/>
            <person name="Chen C."/>
            <person name="Yanf M."/>
            <person name="Daum C."/>
            <person name="Ng V."/>
            <person name="Clum A."/>
            <person name="Steindorff A."/>
            <person name="Ohm R."/>
            <person name="Martin F."/>
            <person name="Silar P."/>
            <person name="Natvig D."/>
            <person name="Lalanne C."/>
            <person name="Gautier V."/>
            <person name="Ament-Velasquez S.L."/>
            <person name="Kruys A."/>
            <person name="Hutchinson M.I."/>
            <person name="Powell A.J."/>
            <person name="Barry K."/>
            <person name="Miller A.N."/>
            <person name="Grigoriev I.V."/>
            <person name="Debuchy R."/>
            <person name="Gladieux P."/>
            <person name="Thoren M.H."/>
            <person name="Johannesson H."/>
        </authorList>
    </citation>
    <scope>NUCLEOTIDE SEQUENCE</scope>
    <source>
        <strain evidence="1">CBS 333.67</strain>
    </source>
</reference>
<evidence type="ECO:0000313" key="1">
    <source>
        <dbReference type="EMBL" id="KAK3303245.1"/>
    </source>
</evidence>
<keyword evidence="2" id="KW-1185">Reference proteome</keyword>
<proteinExistence type="predicted"/>
<dbReference type="RefSeq" id="XP_062719025.1">
    <property type="nucleotide sequence ID" value="XM_062863432.1"/>
</dbReference>
<evidence type="ECO:0000313" key="2">
    <source>
        <dbReference type="Proteomes" id="UP001273166"/>
    </source>
</evidence>
<dbReference type="Proteomes" id="UP001273166">
    <property type="component" value="Unassembled WGS sequence"/>
</dbReference>
<protein>
    <submittedName>
        <fullName evidence="1">Uncharacterized protein</fullName>
    </submittedName>
</protein>
<name>A0AAJ0LZC9_9PEZI</name>
<dbReference type="AlphaFoldDB" id="A0AAJ0LZC9"/>
<gene>
    <name evidence="1" type="ORF">B0T15DRAFT_268270</name>
</gene>
<dbReference type="GeneID" id="87882261"/>
<accession>A0AAJ0LZC9</accession>
<dbReference type="EMBL" id="JAUDZG010000006">
    <property type="protein sequence ID" value="KAK3303245.1"/>
    <property type="molecule type" value="Genomic_DNA"/>
</dbReference>
<organism evidence="1 2">
    <name type="scientific">Chaetomium strumarium</name>
    <dbReference type="NCBI Taxonomy" id="1170767"/>
    <lineage>
        <taxon>Eukaryota</taxon>
        <taxon>Fungi</taxon>
        <taxon>Dikarya</taxon>
        <taxon>Ascomycota</taxon>
        <taxon>Pezizomycotina</taxon>
        <taxon>Sordariomycetes</taxon>
        <taxon>Sordariomycetidae</taxon>
        <taxon>Sordariales</taxon>
        <taxon>Chaetomiaceae</taxon>
        <taxon>Chaetomium</taxon>
    </lineage>
</organism>
<sequence>MPAGRHRPPHCTRTGRAWRGVVKFFIHTSFRPFTYLGRLLVAPCGQAGVSAQDSSMILSPPISHDQKSLRPWPYPNRLSTPPPGSTSGLLDKTSSCIGPKMVICRNETTPTNSHRLSRGAAQRLRRRISDSNQGAASSCIMLSVPWTTRQSAWFGTPLDRYRPVESLQRVRHEVDSACIELLN</sequence>
<comment type="caution">
    <text evidence="1">The sequence shown here is derived from an EMBL/GenBank/DDBJ whole genome shotgun (WGS) entry which is preliminary data.</text>
</comment>